<gene>
    <name evidence="2" type="ORF">POCULU_LOCUS797</name>
</gene>
<sequence length="149" mass="16654">MEQYMCNALSRVSSIGTTAYRPARTVSGHQYNTTKVCPPYASPNTIRTITERDTPTPSLPGGVRRNTHRTHRHNTSSTGDSYSFLNRRGILFSPRPRQVIFPASRILGNRSFLLLWDDIKMRGGCGGYTPLIATTSKQELQPVTLMLDP</sequence>
<dbReference type="EMBL" id="CAJVPJ010000047">
    <property type="protein sequence ID" value="CAG8465920.1"/>
    <property type="molecule type" value="Genomic_DNA"/>
</dbReference>
<comment type="caution">
    <text evidence="2">The sequence shown here is derived from an EMBL/GenBank/DDBJ whole genome shotgun (WGS) entry which is preliminary data.</text>
</comment>
<proteinExistence type="predicted"/>
<dbReference type="Proteomes" id="UP000789572">
    <property type="component" value="Unassembled WGS sequence"/>
</dbReference>
<feature type="region of interest" description="Disordered" evidence="1">
    <location>
        <begin position="42"/>
        <end position="79"/>
    </location>
</feature>
<evidence type="ECO:0000313" key="3">
    <source>
        <dbReference type="Proteomes" id="UP000789572"/>
    </source>
</evidence>
<name>A0A9N8VTE4_9GLOM</name>
<evidence type="ECO:0000313" key="2">
    <source>
        <dbReference type="EMBL" id="CAG8465920.1"/>
    </source>
</evidence>
<organism evidence="2 3">
    <name type="scientific">Paraglomus occultum</name>
    <dbReference type="NCBI Taxonomy" id="144539"/>
    <lineage>
        <taxon>Eukaryota</taxon>
        <taxon>Fungi</taxon>
        <taxon>Fungi incertae sedis</taxon>
        <taxon>Mucoromycota</taxon>
        <taxon>Glomeromycotina</taxon>
        <taxon>Glomeromycetes</taxon>
        <taxon>Paraglomerales</taxon>
        <taxon>Paraglomeraceae</taxon>
        <taxon>Paraglomus</taxon>
    </lineage>
</organism>
<keyword evidence="3" id="KW-1185">Reference proteome</keyword>
<dbReference type="AlphaFoldDB" id="A0A9N8VTE4"/>
<evidence type="ECO:0000256" key="1">
    <source>
        <dbReference type="SAM" id="MobiDB-lite"/>
    </source>
</evidence>
<feature type="compositionally biased region" description="Basic residues" evidence="1">
    <location>
        <begin position="65"/>
        <end position="74"/>
    </location>
</feature>
<protein>
    <submittedName>
        <fullName evidence="2">2750_t:CDS:1</fullName>
    </submittedName>
</protein>
<accession>A0A9N8VTE4</accession>
<reference evidence="2" key="1">
    <citation type="submission" date="2021-06" db="EMBL/GenBank/DDBJ databases">
        <authorList>
            <person name="Kallberg Y."/>
            <person name="Tangrot J."/>
            <person name="Rosling A."/>
        </authorList>
    </citation>
    <scope>NUCLEOTIDE SEQUENCE</scope>
    <source>
        <strain evidence="2">IA702</strain>
    </source>
</reference>